<evidence type="ECO:0000313" key="3">
    <source>
        <dbReference type="Proteomes" id="UP001500889"/>
    </source>
</evidence>
<dbReference type="AlphaFoldDB" id="A0AAU9EYF3"/>
<accession>A0AAU9EYF3</accession>
<feature type="compositionally biased region" description="Basic and acidic residues" evidence="1">
    <location>
        <begin position="45"/>
        <end position="65"/>
    </location>
</feature>
<evidence type="ECO:0000256" key="1">
    <source>
        <dbReference type="SAM" id="MobiDB-lite"/>
    </source>
</evidence>
<protein>
    <submittedName>
        <fullName evidence="2">Uncharacterized protein</fullName>
    </submittedName>
</protein>
<evidence type="ECO:0000313" key="2">
    <source>
        <dbReference type="EMBL" id="BFF91322.1"/>
    </source>
</evidence>
<feature type="compositionally biased region" description="Low complexity" evidence="1">
    <location>
        <begin position="66"/>
        <end position="77"/>
    </location>
</feature>
<feature type="region of interest" description="Disordered" evidence="1">
    <location>
        <begin position="23"/>
        <end position="108"/>
    </location>
</feature>
<dbReference type="Proteomes" id="UP001500889">
    <property type="component" value="Chromosome O"/>
</dbReference>
<keyword evidence="3" id="KW-1185">Reference proteome</keyword>
<dbReference type="EMBL" id="AP029263">
    <property type="protein sequence ID" value="BFF91322.1"/>
    <property type="molecule type" value="Genomic_DNA"/>
</dbReference>
<gene>
    <name evidence="2" type="ORF">DMAD_09628</name>
</gene>
<reference evidence="2 3" key="1">
    <citation type="submission" date="2024-02" db="EMBL/GenBank/DDBJ databases">
        <title>A chromosome-level genome assembly of Drosophila madeirensis, a fruit fly species endemic to Madeira island.</title>
        <authorList>
            <person name="Tomihara K."/>
            <person name="Llopart A."/>
            <person name="Yamamoto D."/>
        </authorList>
    </citation>
    <scope>NUCLEOTIDE SEQUENCE [LARGE SCALE GENOMIC DNA]</scope>
    <source>
        <strain evidence="2 3">RF1</strain>
    </source>
</reference>
<sequence length="108" mass="11753">MSFLYAPFGLFCLSNRLITHQAKSEAQNNTNTEKDTGAGAVADAEAERPAAKGKDLCQQGNREEQPLSSNPEPLSLSEPDEKVNNGKRLSACNYDREQAQDSQNPGLQ</sequence>
<proteinExistence type="predicted"/>
<name>A0AAU9EYF3_DROMD</name>
<organism evidence="2 3">
    <name type="scientific">Drosophila madeirensis</name>
    <name type="common">Fruit fly</name>
    <dbReference type="NCBI Taxonomy" id="30013"/>
    <lineage>
        <taxon>Eukaryota</taxon>
        <taxon>Metazoa</taxon>
        <taxon>Ecdysozoa</taxon>
        <taxon>Arthropoda</taxon>
        <taxon>Hexapoda</taxon>
        <taxon>Insecta</taxon>
        <taxon>Pterygota</taxon>
        <taxon>Neoptera</taxon>
        <taxon>Endopterygota</taxon>
        <taxon>Diptera</taxon>
        <taxon>Brachycera</taxon>
        <taxon>Muscomorpha</taxon>
        <taxon>Ephydroidea</taxon>
        <taxon>Drosophilidae</taxon>
        <taxon>Drosophila</taxon>
        <taxon>Sophophora</taxon>
    </lineage>
</organism>